<feature type="domain" description="Glycoside hydrolase family 65 central catalytic" evidence="1">
    <location>
        <begin position="5"/>
        <end position="148"/>
    </location>
</feature>
<comment type="caution">
    <text evidence="2">The sequence shown here is derived from an EMBL/GenBank/DDBJ whole genome shotgun (WGS) entry which is preliminary data.</text>
</comment>
<evidence type="ECO:0000313" key="2">
    <source>
        <dbReference type="EMBL" id="MBE1609996.1"/>
    </source>
</evidence>
<dbReference type="PANTHER" id="PTHR11051">
    <property type="entry name" value="GLYCOSYL HYDROLASE-RELATED"/>
    <property type="match status" value="1"/>
</dbReference>
<dbReference type="InterPro" id="IPR012341">
    <property type="entry name" value="6hp_glycosidase-like_sf"/>
</dbReference>
<dbReference type="Proteomes" id="UP000638648">
    <property type="component" value="Unassembled WGS sequence"/>
</dbReference>
<evidence type="ECO:0000259" key="1">
    <source>
        <dbReference type="Pfam" id="PF03632"/>
    </source>
</evidence>
<accession>A0A927MZT7</accession>
<organism evidence="2 3">
    <name type="scientific">Actinopolymorpha pittospori</name>
    <dbReference type="NCBI Taxonomy" id="648752"/>
    <lineage>
        <taxon>Bacteria</taxon>
        <taxon>Bacillati</taxon>
        <taxon>Actinomycetota</taxon>
        <taxon>Actinomycetes</taxon>
        <taxon>Propionibacteriales</taxon>
        <taxon>Actinopolymorphaceae</taxon>
        <taxon>Actinopolymorpha</taxon>
    </lineage>
</organism>
<dbReference type="Gene3D" id="1.50.10.10">
    <property type="match status" value="1"/>
</dbReference>
<dbReference type="PANTHER" id="PTHR11051:SF13">
    <property type="entry name" value="GLYCOSYL TRANSFERASE"/>
    <property type="match status" value="1"/>
</dbReference>
<protein>
    <recommendedName>
        <fullName evidence="1">Glycoside hydrolase family 65 central catalytic domain-containing protein</fullName>
    </recommendedName>
</protein>
<dbReference type="SUPFAM" id="SSF48208">
    <property type="entry name" value="Six-hairpin glycosidases"/>
    <property type="match status" value="1"/>
</dbReference>
<dbReference type="GO" id="GO:0005975">
    <property type="term" value="P:carbohydrate metabolic process"/>
    <property type="evidence" value="ECO:0007669"/>
    <property type="project" value="InterPro"/>
</dbReference>
<dbReference type="GO" id="GO:0004553">
    <property type="term" value="F:hydrolase activity, hydrolyzing O-glycosyl compounds"/>
    <property type="evidence" value="ECO:0007669"/>
    <property type="project" value="TreeGrafter"/>
</dbReference>
<sequence>MQHGAAEAANRHPDKAAGLGVTGDEIAAWARAADAMFVPYDDKLGVHPQAELFTDLAVWDFAQTRPDQYPLMLHFPYLQLYRKQVVKQADLVMALHKRGDGFTADEKTRDFAYYEPLTVRDSSLSACIQAVIAAQVGHLDLAYDYLGEREGRHEHHRLQEVTGHQAPADGLDCGRRRISAVGHGDATNRSRCPGSRRRILRRRVAAVIDAAETVLSTVASHNSRWLPGDAGLDRRVR</sequence>
<dbReference type="Pfam" id="PF03632">
    <property type="entry name" value="Glyco_hydro_65m"/>
    <property type="match status" value="1"/>
</dbReference>
<proteinExistence type="predicted"/>
<dbReference type="InterPro" id="IPR008928">
    <property type="entry name" value="6-hairpin_glycosidase_sf"/>
</dbReference>
<name>A0A927MZT7_9ACTN</name>
<reference evidence="2" key="1">
    <citation type="submission" date="2020-10" db="EMBL/GenBank/DDBJ databases">
        <title>Sequencing the genomes of 1000 actinobacteria strains.</title>
        <authorList>
            <person name="Klenk H.-P."/>
        </authorList>
    </citation>
    <scope>NUCLEOTIDE SEQUENCE</scope>
    <source>
        <strain evidence="2">DSM 45354</strain>
    </source>
</reference>
<gene>
    <name evidence="2" type="ORF">HEB94_006844</name>
</gene>
<evidence type="ECO:0000313" key="3">
    <source>
        <dbReference type="Proteomes" id="UP000638648"/>
    </source>
</evidence>
<dbReference type="EMBL" id="JADBEM010000001">
    <property type="protein sequence ID" value="MBE1609996.1"/>
    <property type="molecule type" value="Genomic_DNA"/>
</dbReference>
<keyword evidence="3" id="KW-1185">Reference proteome</keyword>
<dbReference type="InterPro" id="IPR005195">
    <property type="entry name" value="Glyco_hydro_65_M"/>
</dbReference>
<dbReference type="AlphaFoldDB" id="A0A927MZT7"/>